<organism evidence="2 3">
    <name type="scientific">Vreelandella titanicae</name>
    <dbReference type="NCBI Taxonomy" id="664683"/>
    <lineage>
        <taxon>Bacteria</taxon>
        <taxon>Pseudomonadati</taxon>
        <taxon>Pseudomonadota</taxon>
        <taxon>Gammaproteobacteria</taxon>
        <taxon>Oceanospirillales</taxon>
        <taxon>Halomonadaceae</taxon>
        <taxon>Vreelandella</taxon>
    </lineage>
</organism>
<dbReference type="SUPFAM" id="SSF46785">
    <property type="entry name" value="Winged helix' DNA-binding domain"/>
    <property type="match status" value="1"/>
</dbReference>
<accession>A0A558J7N6</accession>
<dbReference type="InterPro" id="IPR000847">
    <property type="entry name" value="LysR_HTH_N"/>
</dbReference>
<dbReference type="InterPro" id="IPR036390">
    <property type="entry name" value="WH_DNA-bd_sf"/>
</dbReference>
<evidence type="ECO:0000313" key="2">
    <source>
        <dbReference type="EMBL" id="TVU89669.1"/>
    </source>
</evidence>
<protein>
    <submittedName>
        <fullName evidence="2">LysR family transcriptional regulator</fullName>
    </submittedName>
</protein>
<evidence type="ECO:0000313" key="3">
    <source>
        <dbReference type="Proteomes" id="UP000317288"/>
    </source>
</evidence>
<feature type="domain" description="HTH lysR-type" evidence="1">
    <location>
        <begin position="1"/>
        <end position="26"/>
    </location>
</feature>
<comment type="caution">
    <text evidence="2">The sequence shown here is derived from an EMBL/GenBank/DDBJ whole genome shotgun (WGS) entry which is preliminary data.</text>
</comment>
<dbReference type="InterPro" id="IPR036388">
    <property type="entry name" value="WH-like_DNA-bd_sf"/>
</dbReference>
<dbReference type="Proteomes" id="UP000317288">
    <property type="component" value="Unassembled WGS sequence"/>
</dbReference>
<gene>
    <name evidence="2" type="ORF">FQP89_09940</name>
</gene>
<dbReference type="GO" id="GO:0003700">
    <property type="term" value="F:DNA-binding transcription factor activity"/>
    <property type="evidence" value="ECO:0007669"/>
    <property type="project" value="InterPro"/>
</dbReference>
<sequence length="73" mass="8519">MTQNLKRLEEILGCKLLERRPGHFFSLPTDGERYLPTVNEILARTYEAVSVMQQPEIVGHLLIGVSDDFIWWF</sequence>
<name>A0A558J7N6_9GAMM</name>
<dbReference type="AlphaFoldDB" id="A0A558J7N6"/>
<dbReference type="Gene3D" id="1.10.10.10">
    <property type="entry name" value="Winged helix-like DNA-binding domain superfamily/Winged helix DNA-binding domain"/>
    <property type="match status" value="1"/>
</dbReference>
<proteinExistence type="predicted"/>
<dbReference type="PROSITE" id="PS50931">
    <property type="entry name" value="HTH_LYSR"/>
    <property type="match status" value="1"/>
</dbReference>
<dbReference type="EMBL" id="VNFE01000003">
    <property type="protein sequence ID" value="TVU89669.1"/>
    <property type="molecule type" value="Genomic_DNA"/>
</dbReference>
<evidence type="ECO:0000259" key="1">
    <source>
        <dbReference type="PROSITE" id="PS50931"/>
    </source>
</evidence>
<reference evidence="2 3" key="1">
    <citation type="submission" date="2019-07" db="EMBL/GenBank/DDBJ databases">
        <title>Diversity of Bacteria from Kongsfjorden, Arctic.</title>
        <authorList>
            <person name="Yu Y."/>
        </authorList>
    </citation>
    <scope>NUCLEOTIDE SEQUENCE [LARGE SCALE GENOMIC DNA]</scope>
    <source>
        <strain evidence="2 3">SM1922</strain>
    </source>
</reference>
<dbReference type="RefSeq" id="WP_144810775.1">
    <property type="nucleotide sequence ID" value="NZ_VNFE01000003.1"/>
</dbReference>